<evidence type="ECO:0000313" key="13">
    <source>
        <dbReference type="EMBL" id="MBH8553526.1"/>
    </source>
</evidence>
<dbReference type="CDD" id="cd12130">
    <property type="entry name" value="Apl"/>
    <property type="match status" value="1"/>
</dbReference>
<dbReference type="InterPro" id="IPR038719">
    <property type="entry name" value="Phycobilisome_asu/bsu_sf"/>
</dbReference>
<keyword evidence="6" id="KW-0042">Antenna complex</keyword>
<keyword evidence="3" id="KW-0813">Transport</keyword>
<evidence type="ECO:0000256" key="4">
    <source>
        <dbReference type="ARBA" id="ARBA00022481"/>
    </source>
</evidence>
<dbReference type="InterPro" id="IPR012128">
    <property type="entry name" value="Phycobilisome_asu/bsu"/>
</dbReference>
<dbReference type="Pfam" id="PF00502">
    <property type="entry name" value="Phycobilisome"/>
    <property type="match status" value="1"/>
</dbReference>
<evidence type="ECO:0000256" key="9">
    <source>
        <dbReference type="ARBA" id="ARBA00022991"/>
    </source>
</evidence>
<evidence type="ECO:0000256" key="3">
    <source>
        <dbReference type="ARBA" id="ARBA00022448"/>
    </source>
</evidence>
<evidence type="ECO:0000256" key="1">
    <source>
        <dbReference type="ARBA" id="ARBA00004445"/>
    </source>
</evidence>
<evidence type="ECO:0000256" key="11">
    <source>
        <dbReference type="ARBA" id="ARBA00023136"/>
    </source>
</evidence>
<keyword evidence="11" id="KW-0472">Membrane</keyword>
<dbReference type="PANTHER" id="PTHR34011:SF2">
    <property type="entry name" value="ALLOPHYCOCYANIN ALPHA CHAIN"/>
    <property type="match status" value="1"/>
</dbReference>
<dbReference type="EMBL" id="JAECZB010000035">
    <property type="protein sequence ID" value="MBH8553526.1"/>
    <property type="molecule type" value="Genomic_DNA"/>
</dbReference>
<keyword evidence="9" id="KW-0157">Chromophore</keyword>
<evidence type="ECO:0000256" key="2">
    <source>
        <dbReference type="ARBA" id="ARBA00008182"/>
    </source>
</evidence>
<accession>A0A8J7L372</accession>
<evidence type="ECO:0000313" key="14">
    <source>
        <dbReference type="Proteomes" id="UP000599391"/>
    </source>
</evidence>
<name>A0A8J7L372_9CYAN</name>
<dbReference type="AlphaFoldDB" id="A0A8J7L372"/>
<dbReference type="SUPFAM" id="SSF46458">
    <property type="entry name" value="Globin-like"/>
    <property type="match status" value="1"/>
</dbReference>
<dbReference type="GO" id="GO:0030089">
    <property type="term" value="C:phycobilisome"/>
    <property type="evidence" value="ECO:0007669"/>
    <property type="project" value="UniProtKB-KW"/>
</dbReference>
<keyword evidence="8" id="KW-0249">Electron transport</keyword>
<evidence type="ECO:0000256" key="7">
    <source>
        <dbReference type="ARBA" id="ARBA00022738"/>
    </source>
</evidence>
<dbReference type="PANTHER" id="PTHR34011">
    <property type="entry name" value="PHYCOBILISOME 32.1 KDA LINKER POLYPEPTIDE, PHYCOCYANIN-ASSOCIATED, ROD 2-RELATED"/>
    <property type="match status" value="1"/>
</dbReference>
<evidence type="ECO:0000256" key="10">
    <source>
        <dbReference type="ARBA" id="ARBA00023078"/>
    </source>
</evidence>
<keyword evidence="4" id="KW-0488">Methylation</keyword>
<dbReference type="RefSeq" id="WP_214439807.1">
    <property type="nucleotide sequence ID" value="NZ_JAECZB010000035.1"/>
</dbReference>
<keyword evidence="14" id="KW-1185">Reference proteome</keyword>
<evidence type="ECO:0000256" key="5">
    <source>
        <dbReference type="ARBA" id="ARBA00022531"/>
    </source>
</evidence>
<dbReference type="Gene3D" id="1.10.490.20">
    <property type="entry name" value="Phycocyanins"/>
    <property type="match status" value="1"/>
</dbReference>
<comment type="caution">
    <text evidence="13">The sequence shown here is derived from an EMBL/GenBank/DDBJ whole genome shotgun (WGS) entry which is preliminary data.</text>
</comment>
<keyword evidence="10" id="KW-0793">Thylakoid</keyword>
<proteinExistence type="inferred from homology"/>
<dbReference type="GO" id="GO:0031676">
    <property type="term" value="C:plasma membrane-derived thylakoid membrane"/>
    <property type="evidence" value="ECO:0007669"/>
    <property type="project" value="UniProtKB-SubCell"/>
</dbReference>
<organism evidence="13 14">
    <name type="scientific">Atlanticothrix silvestris CENA357</name>
    <dbReference type="NCBI Taxonomy" id="1725252"/>
    <lineage>
        <taxon>Bacteria</taxon>
        <taxon>Bacillati</taxon>
        <taxon>Cyanobacteriota</taxon>
        <taxon>Cyanophyceae</taxon>
        <taxon>Nostocales</taxon>
        <taxon>Nodulariaceae</taxon>
        <taxon>Atlanticothrix</taxon>
        <taxon>Atlanticothrix silvestris</taxon>
    </lineage>
</organism>
<evidence type="ECO:0000256" key="8">
    <source>
        <dbReference type="ARBA" id="ARBA00022982"/>
    </source>
</evidence>
<evidence type="ECO:0000256" key="6">
    <source>
        <dbReference type="ARBA" id="ARBA00022549"/>
    </source>
</evidence>
<keyword evidence="5" id="KW-0602">Photosynthesis</keyword>
<keyword evidence="12" id="KW-0089">Bile pigment</keyword>
<keyword evidence="7" id="KW-0605">Phycobilisome</keyword>
<protein>
    <submittedName>
        <fullName evidence="13">Phycobilisome protein</fullName>
    </submittedName>
</protein>
<gene>
    <name evidence="13" type="ORF">I8751_14330</name>
</gene>
<dbReference type="Proteomes" id="UP000599391">
    <property type="component" value="Unassembled WGS sequence"/>
</dbReference>
<sequence>MIKPQLSEKVQELIQKARIVSFATWHNTHPAAAIQLFQIADDQRRYLTDDDCQQLQKLVPDTAELILVTQILRDRVNDIVDEARTEVLKTFPNITQSGGGLYPPERAEACCRDFWHFLRCITYGIAGGHTDYTSAESLHYMQLLYQELRVPLDAMVVGLEGIKVASLQCLEPQQQEIFAPYFDHLIGQLQQFQN</sequence>
<reference evidence="13 14" key="1">
    <citation type="journal article" date="2021" name="Int. J. Syst. Evol. Microbiol.">
        <title>Amazonocrinis nigriterrae gen. nov., sp. nov., Atlanticothrix silvestris gen. nov., sp. nov. and Dendronalium phyllosphericum gen. nov., sp. nov., nostocacean cyanobacteria from Brazilian environments.</title>
        <authorList>
            <person name="Alvarenga D.O."/>
            <person name="Andreote A.P.D."/>
            <person name="Branco L.H.Z."/>
            <person name="Delbaje E."/>
            <person name="Cruz R.B."/>
            <person name="Varani A.M."/>
            <person name="Fiore M.F."/>
        </authorList>
    </citation>
    <scope>NUCLEOTIDE SEQUENCE [LARGE SCALE GENOMIC DNA]</scope>
    <source>
        <strain evidence="13 14">CENA357</strain>
    </source>
</reference>
<comment type="similarity">
    <text evidence="2">Belongs to the phycobiliprotein family.</text>
</comment>
<evidence type="ECO:0000256" key="12">
    <source>
        <dbReference type="ARBA" id="ARBA00023307"/>
    </source>
</evidence>
<comment type="subcellular location">
    <subcellularLocation>
        <location evidence="1">Cellular thylakoid membrane</location>
        <topology evidence="1">Peripheral membrane protein</topology>
        <orientation evidence="1">Cytoplasmic side</orientation>
    </subcellularLocation>
</comment>
<dbReference type="InterPro" id="IPR009050">
    <property type="entry name" value="Globin-like_sf"/>
</dbReference>
<dbReference type="GO" id="GO:0015979">
    <property type="term" value="P:photosynthesis"/>
    <property type="evidence" value="ECO:0007669"/>
    <property type="project" value="UniProtKB-KW"/>
</dbReference>